<evidence type="ECO:0008006" key="5">
    <source>
        <dbReference type="Google" id="ProtNLM"/>
    </source>
</evidence>
<feature type="compositionally biased region" description="Low complexity" evidence="1">
    <location>
        <begin position="8"/>
        <end position="25"/>
    </location>
</feature>
<feature type="region of interest" description="Disordered" evidence="1">
    <location>
        <begin position="1"/>
        <end position="37"/>
    </location>
</feature>
<gene>
    <name evidence="3" type="ORF">AN221_01150</name>
</gene>
<keyword evidence="2" id="KW-0472">Membrane</keyword>
<protein>
    <recommendedName>
        <fullName evidence="5">Secreted protein</fullName>
    </recommendedName>
</protein>
<evidence type="ECO:0000313" key="3">
    <source>
        <dbReference type="EMBL" id="OEV22303.1"/>
    </source>
</evidence>
<reference evidence="3 4" key="1">
    <citation type="journal article" date="2016" name="Front. Microbiol.">
        <title>Comparative Genomics Analysis of Streptomyces Species Reveals Their Adaptation to the Marine Environment and Their Diversity at the Genomic Level.</title>
        <authorList>
            <person name="Tian X."/>
            <person name="Zhang Z."/>
            <person name="Yang T."/>
            <person name="Chen M."/>
            <person name="Li J."/>
            <person name="Chen F."/>
            <person name="Yang J."/>
            <person name="Li W."/>
            <person name="Zhang B."/>
            <person name="Zhang Z."/>
            <person name="Wu J."/>
            <person name="Zhang C."/>
            <person name="Long L."/>
            <person name="Xiao J."/>
        </authorList>
    </citation>
    <scope>NUCLEOTIDE SEQUENCE [LARGE SCALE GENOMIC DNA]</scope>
    <source>
        <strain evidence="3 4">SCSIO M10372</strain>
    </source>
</reference>
<dbReference type="OrthoDB" id="3853749at2"/>
<dbReference type="EMBL" id="LJGZ01000004">
    <property type="protein sequence ID" value="OEV22303.1"/>
    <property type="molecule type" value="Genomic_DNA"/>
</dbReference>
<keyword evidence="2" id="KW-0812">Transmembrane</keyword>
<evidence type="ECO:0000313" key="4">
    <source>
        <dbReference type="Proteomes" id="UP000175971"/>
    </source>
</evidence>
<evidence type="ECO:0000256" key="1">
    <source>
        <dbReference type="SAM" id="MobiDB-lite"/>
    </source>
</evidence>
<sequence>MSDDAEITSAAPEASTTPEASAAPEPAAPEPSAPKRRRAVATVLPLVLVLAAVGGAAAYTAQAVNGADRTVETAVWDGSAPEPGPDPAAKADRGRADTELSRLLLPVPEGYRLGPDLAGLSNDGEASGEAAVAALKEEGGRGLSAKQYRQLDALIGKLKVRGVAHRSYAADSGDLVLSVRVTQAEDARTVRTLHEQKTALVEAFGVLDKGPKIDGHKNATCYRLPDDRDNPVDSIACYAYEGGTSVTFQVDGPKPLRAATVAGLVKQQLDHITSPGMSV</sequence>
<name>A0A1E7M2H7_9ACTN</name>
<feature type="transmembrane region" description="Helical" evidence="2">
    <location>
        <begin position="39"/>
        <end position="59"/>
    </location>
</feature>
<keyword evidence="4" id="KW-1185">Reference proteome</keyword>
<dbReference type="PATRIC" id="fig|518642.7.peg.2262"/>
<proteinExistence type="predicted"/>
<keyword evidence="2" id="KW-1133">Transmembrane helix</keyword>
<feature type="region of interest" description="Disordered" evidence="1">
    <location>
        <begin position="76"/>
        <end position="96"/>
    </location>
</feature>
<dbReference type="RefSeq" id="WP_070199365.1">
    <property type="nucleotide sequence ID" value="NZ_LJGZ01000004.1"/>
</dbReference>
<accession>A0A1E7M2H7</accession>
<evidence type="ECO:0000256" key="2">
    <source>
        <dbReference type="SAM" id="Phobius"/>
    </source>
</evidence>
<comment type="caution">
    <text evidence="3">The sequence shown here is derived from an EMBL/GenBank/DDBJ whole genome shotgun (WGS) entry which is preliminary data.</text>
</comment>
<dbReference type="AlphaFoldDB" id="A0A1E7M2H7"/>
<dbReference type="Proteomes" id="UP000175971">
    <property type="component" value="Unassembled WGS sequence"/>
</dbReference>
<organism evidence="3 4">
    <name type="scientific">Streptomyces nanshensis</name>
    <dbReference type="NCBI Taxonomy" id="518642"/>
    <lineage>
        <taxon>Bacteria</taxon>
        <taxon>Bacillati</taxon>
        <taxon>Actinomycetota</taxon>
        <taxon>Actinomycetes</taxon>
        <taxon>Kitasatosporales</taxon>
        <taxon>Streptomycetaceae</taxon>
        <taxon>Streptomyces</taxon>
    </lineage>
</organism>